<sequence length="232" mass="27230">MDLYAYAEECYELKLYDDAKEFLNLHIKRNPDFVDAYVLLGHIYSICNEPLDAMENYLEACGRLENNIELQFTCALIQKELNGLPAGEEFIHDFEYYYKCENPFIMNELGVVVYKEKEFELATHLFLRTLKNLTKFNRSSSLKNLPRLLDADIDLYWNSVYLNLGHALFFQKKYCNALACFQKAVTNGTDRCIAWEMMGFCYRMLGLTHSANRVMFKANILDPRLKHFIPLM</sequence>
<dbReference type="GO" id="GO:0051301">
    <property type="term" value="P:cell division"/>
    <property type="evidence" value="ECO:0007669"/>
    <property type="project" value="UniProtKB-KW"/>
</dbReference>
<dbReference type="SUPFAM" id="SSF48452">
    <property type="entry name" value="TPR-like"/>
    <property type="match status" value="1"/>
</dbReference>
<dbReference type="Gene3D" id="1.25.40.10">
    <property type="entry name" value="Tetratricopeptide repeat domain"/>
    <property type="match status" value="1"/>
</dbReference>
<dbReference type="AlphaFoldDB" id="A0A914YHB2"/>
<dbReference type="GO" id="GO:0005680">
    <property type="term" value="C:anaphase-promoting complex"/>
    <property type="evidence" value="ECO:0007669"/>
    <property type="project" value="TreeGrafter"/>
</dbReference>
<dbReference type="PANTHER" id="PTHR12558">
    <property type="entry name" value="CELL DIVISION CYCLE 16,23,27"/>
    <property type="match status" value="1"/>
</dbReference>
<dbReference type="InterPro" id="IPR011990">
    <property type="entry name" value="TPR-like_helical_dom_sf"/>
</dbReference>
<keyword evidence="4" id="KW-0833">Ubl conjugation pathway</keyword>
<dbReference type="SMART" id="SM00028">
    <property type="entry name" value="TPR"/>
    <property type="match status" value="3"/>
</dbReference>
<dbReference type="GO" id="GO:0016567">
    <property type="term" value="P:protein ubiquitination"/>
    <property type="evidence" value="ECO:0007669"/>
    <property type="project" value="TreeGrafter"/>
</dbReference>
<organism evidence="7 8">
    <name type="scientific">Panagrolaimus superbus</name>
    <dbReference type="NCBI Taxonomy" id="310955"/>
    <lineage>
        <taxon>Eukaryota</taxon>
        <taxon>Metazoa</taxon>
        <taxon>Ecdysozoa</taxon>
        <taxon>Nematoda</taxon>
        <taxon>Chromadorea</taxon>
        <taxon>Rhabditida</taxon>
        <taxon>Tylenchina</taxon>
        <taxon>Panagrolaimomorpha</taxon>
        <taxon>Panagrolaimoidea</taxon>
        <taxon>Panagrolaimidae</taxon>
        <taxon>Panagrolaimus</taxon>
    </lineage>
</organism>
<dbReference type="InterPro" id="IPR019734">
    <property type="entry name" value="TPR_rpt"/>
</dbReference>
<evidence type="ECO:0000313" key="8">
    <source>
        <dbReference type="WBParaSite" id="PSU_v2.g18712.t1"/>
    </source>
</evidence>
<dbReference type="PANTHER" id="PTHR12558:SF9">
    <property type="entry name" value="CELL DIVISION CYCLE PROTEIN 16 HOMOLOG"/>
    <property type="match status" value="1"/>
</dbReference>
<evidence type="ECO:0000256" key="6">
    <source>
        <dbReference type="ARBA" id="ARBA00023306"/>
    </source>
</evidence>
<dbReference type="Pfam" id="PF13181">
    <property type="entry name" value="TPR_8"/>
    <property type="match status" value="2"/>
</dbReference>
<dbReference type="GO" id="GO:0045842">
    <property type="term" value="P:positive regulation of mitotic metaphase/anaphase transition"/>
    <property type="evidence" value="ECO:0007669"/>
    <property type="project" value="TreeGrafter"/>
</dbReference>
<evidence type="ECO:0000313" key="7">
    <source>
        <dbReference type="Proteomes" id="UP000887577"/>
    </source>
</evidence>
<keyword evidence="5" id="KW-0802">TPR repeat</keyword>
<reference evidence="8" key="1">
    <citation type="submission" date="2022-11" db="UniProtKB">
        <authorList>
            <consortium name="WormBaseParasite"/>
        </authorList>
    </citation>
    <scope>IDENTIFICATION</scope>
</reference>
<keyword evidence="7" id="KW-1185">Reference proteome</keyword>
<evidence type="ECO:0000256" key="4">
    <source>
        <dbReference type="ARBA" id="ARBA00022786"/>
    </source>
</evidence>
<evidence type="ECO:0000256" key="1">
    <source>
        <dbReference type="ARBA" id="ARBA00022618"/>
    </source>
</evidence>
<keyword evidence="3" id="KW-0498">Mitosis</keyword>
<evidence type="ECO:0000256" key="2">
    <source>
        <dbReference type="ARBA" id="ARBA00022737"/>
    </source>
</evidence>
<dbReference type="GO" id="GO:0005737">
    <property type="term" value="C:cytoplasm"/>
    <property type="evidence" value="ECO:0007669"/>
    <property type="project" value="TreeGrafter"/>
</dbReference>
<protein>
    <submittedName>
        <fullName evidence="8">Tetratricopeptide repeat protein</fullName>
    </submittedName>
</protein>
<evidence type="ECO:0000256" key="5">
    <source>
        <dbReference type="ARBA" id="ARBA00022803"/>
    </source>
</evidence>
<dbReference type="WBParaSite" id="PSU_v2.g18712.t1">
    <property type="protein sequence ID" value="PSU_v2.g18712.t1"/>
    <property type="gene ID" value="PSU_v2.g18712"/>
</dbReference>
<dbReference type="GO" id="GO:0031145">
    <property type="term" value="P:anaphase-promoting complex-dependent catabolic process"/>
    <property type="evidence" value="ECO:0007669"/>
    <property type="project" value="TreeGrafter"/>
</dbReference>
<accession>A0A914YHB2</accession>
<keyword evidence="1" id="KW-0132">Cell division</keyword>
<keyword evidence="6" id="KW-0131">Cell cycle</keyword>
<proteinExistence type="predicted"/>
<name>A0A914YHB2_9BILA</name>
<dbReference type="Proteomes" id="UP000887577">
    <property type="component" value="Unplaced"/>
</dbReference>
<keyword evidence="2" id="KW-0677">Repeat</keyword>
<evidence type="ECO:0000256" key="3">
    <source>
        <dbReference type="ARBA" id="ARBA00022776"/>
    </source>
</evidence>